<organism evidence="1 2">
    <name type="scientific">Papaver atlanticum</name>
    <dbReference type="NCBI Taxonomy" id="357466"/>
    <lineage>
        <taxon>Eukaryota</taxon>
        <taxon>Viridiplantae</taxon>
        <taxon>Streptophyta</taxon>
        <taxon>Embryophyta</taxon>
        <taxon>Tracheophyta</taxon>
        <taxon>Spermatophyta</taxon>
        <taxon>Magnoliopsida</taxon>
        <taxon>Ranunculales</taxon>
        <taxon>Papaveraceae</taxon>
        <taxon>Papaveroideae</taxon>
        <taxon>Papaver</taxon>
    </lineage>
</organism>
<name>A0AAD4XCA8_9MAGN</name>
<dbReference type="EMBL" id="JAJJMB010011871">
    <property type="protein sequence ID" value="KAI3896757.1"/>
    <property type="molecule type" value="Genomic_DNA"/>
</dbReference>
<dbReference type="InterPro" id="IPR036770">
    <property type="entry name" value="Ankyrin_rpt-contain_sf"/>
</dbReference>
<evidence type="ECO:0000313" key="2">
    <source>
        <dbReference type="Proteomes" id="UP001202328"/>
    </source>
</evidence>
<gene>
    <name evidence="1" type="ORF">MKW98_009610</name>
</gene>
<comment type="caution">
    <text evidence="1">The sequence shown here is derived from an EMBL/GenBank/DDBJ whole genome shotgun (WGS) entry which is preliminary data.</text>
</comment>
<accession>A0AAD4XCA8</accession>
<sequence>MSHSWLWVYFNSTLQRDFLVTKGTHTSLKNKYFGGNTAVHMAIRKCRPQIVCLLLSYYPLMPMPSIIKRKLQWI</sequence>
<proteinExistence type="predicted"/>
<reference evidence="1" key="1">
    <citation type="submission" date="2022-04" db="EMBL/GenBank/DDBJ databases">
        <title>A functionally conserved STORR gene fusion in Papaver species that diverged 16.8 million years ago.</title>
        <authorList>
            <person name="Catania T."/>
        </authorList>
    </citation>
    <scope>NUCLEOTIDE SEQUENCE</scope>
    <source>
        <strain evidence="1">S-188037</strain>
    </source>
</reference>
<dbReference type="SUPFAM" id="SSF48403">
    <property type="entry name" value="Ankyrin repeat"/>
    <property type="match status" value="1"/>
</dbReference>
<dbReference type="AlphaFoldDB" id="A0AAD4XCA8"/>
<dbReference type="Proteomes" id="UP001202328">
    <property type="component" value="Unassembled WGS sequence"/>
</dbReference>
<keyword evidence="2" id="KW-1185">Reference proteome</keyword>
<protein>
    <submittedName>
        <fullName evidence="1">Uncharacterized protein</fullName>
    </submittedName>
</protein>
<evidence type="ECO:0000313" key="1">
    <source>
        <dbReference type="EMBL" id="KAI3896757.1"/>
    </source>
</evidence>